<dbReference type="AlphaFoldDB" id="A0A8J2L0Y6"/>
<feature type="signal peptide" evidence="1">
    <location>
        <begin position="1"/>
        <end position="18"/>
    </location>
</feature>
<accession>A0A8J2L0Y6</accession>
<evidence type="ECO:0000313" key="2">
    <source>
        <dbReference type="EMBL" id="CAG7824423.1"/>
    </source>
</evidence>
<reference evidence="2" key="1">
    <citation type="submission" date="2021-06" db="EMBL/GenBank/DDBJ databases">
        <authorList>
            <person name="Hodson N. C."/>
            <person name="Mongue J. A."/>
            <person name="Jaron S. K."/>
        </authorList>
    </citation>
    <scope>NUCLEOTIDE SEQUENCE</scope>
</reference>
<gene>
    <name evidence="2" type="ORF">AFUS01_LOCUS34578</name>
</gene>
<protein>
    <submittedName>
        <fullName evidence="2">Uncharacterized protein</fullName>
    </submittedName>
</protein>
<keyword evidence="1" id="KW-0732">Signal</keyword>
<dbReference type="Proteomes" id="UP000708208">
    <property type="component" value="Unassembled WGS sequence"/>
</dbReference>
<dbReference type="EMBL" id="CAJVCH010532772">
    <property type="protein sequence ID" value="CAG7824423.1"/>
    <property type="molecule type" value="Genomic_DNA"/>
</dbReference>
<evidence type="ECO:0000313" key="3">
    <source>
        <dbReference type="Proteomes" id="UP000708208"/>
    </source>
</evidence>
<name>A0A8J2L0Y6_9HEXA</name>
<evidence type="ECO:0000256" key="1">
    <source>
        <dbReference type="SAM" id="SignalP"/>
    </source>
</evidence>
<dbReference type="OrthoDB" id="8954335at2759"/>
<organism evidence="2 3">
    <name type="scientific">Allacma fusca</name>
    <dbReference type="NCBI Taxonomy" id="39272"/>
    <lineage>
        <taxon>Eukaryota</taxon>
        <taxon>Metazoa</taxon>
        <taxon>Ecdysozoa</taxon>
        <taxon>Arthropoda</taxon>
        <taxon>Hexapoda</taxon>
        <taxon>Collembola</taxon>
        <taxon>Symphypleona</taxon>
        <taxon>Sminthuridae</taxon>
        <taxon>Allacma</taxon>
    </lineage>
</organism>
<proteinExistence type="predicted"/>
<sequence length="395" mass="44939">MLPVLLIIGVTLPVQVHAADIVRIPALGKTADIGHFYDTHTDGFFVKGFKESIPKQFTTCLKNPKVTFRYYRIRSFSDVLESFNINVEAKASFRFGLANLEATYGYAADASMTSDYQHVIAAYDTEVTTELMSLNNTKVLGAINLCLGKHLGVTHIVIGVVWGTQSRVHIRWVSGHDTATGTHHGNINIDAQDRLAAVQRNYRRILKHQDMLHDDVPVRATEQFYNFTTAASHFHMRLKLLFSEARTNTSGIMSKFADLKDECNGHIMGLTYYNNVIAEQTIHLRKVQEKAWLHTLGIQIMPKDINNHQMRVFILQRFNVTFLLGTDAKTFNKTRWFDNVAERVRSQVVKYYVDCDIPEIRSTSCVDEGFIPTEGSLLRSFKKIDWRTTALFTAE</sequence>
<comment type="caution">
    <text evidence="2">The sequence shown here is derived from an EMBL/GenBank/DDBJ whole genome shotgun (WGS) entry which is preliminary data.</text>
</comment>
<keyword evidence="3" id="KW-1185">Reference proteome</keyword>
<feature type="chain" id="PRO_5035326118" evidence="1">
    <location>
        <begin position="19"/>
        <end position="395"/>
    </location>
</feature>